<organism evidence="2 3">
    <name type="scientific">Halorientalis pallida</name>
    <dbReference type="NCBI Taxonomy" id="2479928"/>
    <lineage>
        <taxon>Archaea</taxon>
        <taxon>Methanobacteriati</taxon>
        <taxon>Methanobacteriota</taxon>
        <taxon>Stenosarchaea group</taxon>
        <taxon>Halobacteria</taxon>
        <taxon>Halobacteriales</taxon>
        <taxon>Haloarculaceae</taxon>
        <taxon>Halorientalis</taxon>
    </lineage>
</organism>
<accession>A0A498KT93</accession>
<reference evidence="2 3" key="1">
    <citation type="submission" date="2019-01" db="EMBL/GenBank/DDBJ databases">
        <title>Halorientalis sp. F13-25 a new haloarchaeum isolated from hypersaline water.</title>
        <authorList>
            <person name="Ana D.-V."/>
            <person name="Cristina S.-P."/>
            <person name="Antonio V."/>
        </authorList>
    </citation>
    <scope>NUCLEOTIDE SEQUENCE [LARGE SCALE GENOMIC DNA]</scope>
    <source>
        <strain evidence="2 3">F13-25</strain>
    </source>
</reference>
<keyword evidence="1" id="KW-1133">Transmembrane helix</keyword>
<evidence type="ECO:0000313" key="3">
    <source>
        <dbReference type="Proteomes" id="UP000289691"/>
    </source>
</evidence>
<keyword evidence="1" id="KW-0812">Transmembrane</keyword>
<feature type="transmembrane region" description="Helical" evidence="1">
    <location>
        <begin position="66"/>
        <end position="88"/>
    </location>
</feature>
<dbReference type="Pfam" id="PF24365">
    <property type="entry name" value="DUF7521"/>
    <property type="match status" value="1"/>
</dbReference>
<feature type="transmembrane region" description="Helical" evidence="1">
    <location>
        <begin position="6"/>
        <end position="26"/>
    </location>
</feature>
<sequence length="91" mass="9690">MIGPPILLAKLVTLVLSLVVASLAYHGYRRSNREPMRYVSAGFLFIGVGAICESLVYQVFGTSLLSAALLQATLVSGGLPLIIASFTFETN</sequence>
<dbReference type="InterPro" id="IPR055943">
    <property type="entry name" value="DUF7521"/>
</dbReference>
<proteinExistence type="predicted"/>
<evidence type="ECO:0000256" key="1">
    <source>
        <dbReference type="SAM" id="Phobius"/>
    </source>
</evidence>
<protein>
    <submittedName>
        <fullName evidence="2">Uncharacterized protein</fullName>
    </submittedName>
</protein>
<evidence type="ECO:0000313" key="2">
    <source>
        <dbReference type="EMBL" id="RXK47876.1"/>
    </source>
</evidence>
<comment type="caution">
    <text evidence="2">The sequence shown here is derived from an EMBL/GenBank/DDBJ whole genome shotgun (WGS) entry which is preliminary data.</text>
</comment>
<dbReference type="RefSeq" id="WP_129069727.1">
    <property type="nucleotide sequence ID" value="NZ_RDFA01000005.1"/>
</dbReference>
<dbReference type="Proteomes" id="UP000289691">
    <property type="component" value="Unassembled WGS sequence"/>
</dbReference>
<keyword evidence="3" id="KW-1185">Reference proteome</keyword>
<keyword evidence="1" id="KW-0472">Membrane</keyword>
<name>A0A498KT93_9EURY</name>
<feature type="transmembrane region" description="Helical" evidence="1">
    <location>
        <begin position="38"/>
        <end position="60"/>
    </location>
</feature>
<dbReference type="EMBL" id="RDFA01000005">
    <property type="protein sequence ID" value="RXK47876.1"/>
    <property type="molecule type" value="Genomic_DNA"/>
</dbReference>
<dbReference type="AlphaFoldDB" id="A0A498KT93"/>
<gene>
    <name evidence="2" type="ORF">EAF64_14640</name>
</gene>
<dbReference type="OrthoDB" id="221164at2157"/>